<keyword evidence="3" id="KW-0456">Lyase</keyword>
<feature type="domain" description="SLH" evidence="6">
    <location>
        <begin position="732"/>
        <end position="796"/>
    </location>
</feature>
<dbReference type="Pfam" id="PF05426">
    <property type="entry name" value="Alginate_lyase"/>
    <property type="match status" value="1"/>
</dbReference>
<sequence length="861" mass="96878">MKCKNRTRRWLRQMFSGMVAGCLTASMMLTSIPGITAEAKEVSGQEGIEVQEEETRTFVHPGMIHTTESFAAMKENVEKEVQPNLDTWQQLKNNGFSDPEWNPRVTETVIRGVTGDNCAGFRIDIRRAYQTALVWKISGDEKYAEAACRILNGWSSGMKELGGNADRFLAAGIYGYELANVAEIMRDHPSFHKEDMEELLLDVFYPMNEDFLTNHNGAHIGNYWANWDLCNIAAMLSIGIFTDREDIYNRALTYYKTGLGNGSLYNAMPYVFEDGTVQWQESGRDQGHTTLGVSLCEVICEMAWNQGDDLYSLSDNRFLKATEYIAKYNNGEEVAYEPYQWLSGQNGASNWQNAVSEANRGLIRPVYSMVYNHYVNRMGLSAPNIKKILEPEEGTYRIETESEKVDELGWQTLTFANTGKRTEAKEIQGDFADGKYRIRSVLTGKSIVVNDEGNLASADAGTRKDEWWTLQNTGDGEYVVTNTVTGQAMQINGDYYDYGSVIGTGSPEDSLNRRFAFVKNDTGDYRIIPTANFFVLDLQSAGTADDTPIIQYRNHSSNGQKWIVESWDEVKGLTELREAIAQAVPADRKSEYTEESWSLYEEALNEAKTVYNKEEPSQEEADAAVKKLAEAQGALKEKEKEEEPQPTPPEPSQPEPSQPSQPEPSQPEPSQPELPFVDVSENDWYYSTVCYNYFEGWMQGLDNTHFGPADPLARAQFAMILWRMSGGEKTAYQPLFPDVQENVWYTDAILWAAGTRVVTGYTDTGMFGPADKISREQMAVMMYRYAKYLGYDVSKREDFSRFEDAASVSGYAEEAMQWAVANGIITGKNNGRSLDPLGNAARAECAAIIERFIAFEETMTD</sequence>
<dbReference type="RefSeq" id="WP_158369507.1">
    <property type="nucleotide sequence ID" value="NZ_JAOQJU010000006.1"/>
</dbReference>
<name>A0ABT2RLY7_9FIRM</name>
<feature type="domain" description="SLH" evidence="6">
    <location>
        <begin position="799"/>
        <end position="861"/>
    </location>
</feature>
<feature type="chain" id="PRO_5047215329" evidence="5">
    <location>
        <begin position="26"/>
        <end position="861"/>
    </location>
</feature>
<dbReference type="Pfam" id="PF14200">
    <property type="entry name" value="RicinB_lectin_2"/>
    <property type="match status" value="1"/>
</dbReference>
<feature type="compositionally biased region" description="Pro residues" evidence="4">
    <location>
        <begin position="645"/>
        <end position="672"/>
    </location>
</feature>
<dbReference type="InterPro" id="IPR035992">
    <property type="entry name" value="Ricin_B-like_lectins"/>
</dbReference>
<dbReference type="Pfam" id="PF07554">
    <property type="entry name" value="FIVAR"/>
    <property type="match status" value="1"/>
</dbReference>
<dbReference type="Proteomes" id="UP001652431">
    <property type="component" value="Unassembled WGS sequence"/>
</dbReference>
<dbReference type="PROSITE" id="PS51272">
    <property type="entry name" value="SLH"/>
    <property type="match status" value="3"/>
</dbReference>
<keyword evidence="8" id="KW-1185">Reference proteome</keyword>
<dbReference type="SUPFAM" id="SSF50370">
    <property type="entry name" value="Ricin B-like lectins"/>
    <property type="match status" value="1"/>
</dbReference>
<reference evidence="7 8" key="1">
    <citation type="journal article" date="2021" name="ISME Commun">
        <title>Automated analysis of genomic sequences facilitates high-throughput and comprehensive description of bacteria.</title>
        <authorList>
            <person name="Hitch T.C.A."/>
        </authorList>
    </citation>
    <scope>NUCLEOTIDE SEQUENCE [LARGE SCALE GENOMIC DNA]</scope>
    <source>
        <strain evidence="7 8">Sanger_03</strain>
    </source>
</reference>
<dbReference type="InterPro" id="IPR000772">
    <property type="entry name" value="Ricin_B_lectin"/>
</dbReference>
<evidence type="ECO:0000259" key="6">
    <source>
        <dbReference type="PROSITE" id="PS51272"/>
    </source>
</evidence>
<feature type="region of interest" description="Disordered" evidence="4">
    <location>
        <begin position="634"/>
        <end position="676"/>
    </location>
</feature>
<gene>
    <name evidence="7" type="ORF">OCV99_07680</name>
</gene>
<evidence type="ECO:0000256" key="5">
    <source>
        <dbReference type="SAM" id="SignalP"/>
    </source>
</evidence>
<evidence type="ECO:0000256" key="1">
    <source>
        <dbReference type="ARBA" id="ARBA00022729"/>
    </source>
</evidence>
<dbReference type="Gene3D" id="2.80.10.50">
    <property type="match status" value="1"/>
</dbReference>
<dbReference type="EMBL" id="JAOQJU010000006">
    <property type="protein sequence ID" value="MCU6686429.1"/>
    <property type="molecule type" value="Genomic_DNA"/>
</dbReference>
<comment type="caution">
    <text evidence="7">The sequence shown here is derived from an EMBL/GenBank/DDBJ whole genome shotgun (WGS) entry which is preliminary data.</text>
</comment>
<keyword evidence="2" id="KW-0677">Repeat</keyword>
<accession>A0ABT2RLY7</accession>
<evidence type="ECO:0000256" key="4">
    <source>
        <dbReference type="SAM" id="MobiDB-lite"/>
    </source>
</evidence>
<dbReference type="CDD" id="cd00161">
    <property type="entry name" value="beta-trefoil_Ricin-like"/>
    <property type="match status" value="1"/>
</dbReference>
<keyword evidence="1 5" id="KW-0732">Signal</keyword>
<dbReference type="SUPFAM" id="SSF48230">
    <property type="entry name" value="Chondroitin AC/alginate lyase"/>
    <property type="match status" value="1"/>
</dbReference>
<dbReference type="Pfam" id="PF00395">
    <property type="entry name" value="SLH"/>
    <property type="match status" value="3"/>
</dbReference>
<dbReference type="PROSITE" id="PS50231">
    <property type="entry name" value="RICIN_B_LECTIN"/>
    <property type="match status" value="1"/>
</dbReference>
<feature type="compositionally biased region" description="Basic and acidic residues" evidence="4">
    <location>
        <begin position="634"/>
        <end position="643"/>
    </location>
</feature>
<dbReference type="Gene3D" id="1.50.10.100">
    <property type="entry name" value="Chondroitin AC/alginate lyase"/>
    <property type="match status" value="1"/>
</dbReference>
<evidence type="ECO:0000256" key="2">
    <source>
        <dbReference type="ARBA" id="ARBA00022737"/>
    </source>
</evidence>
<evidence type="ECO:0000313" key="8">
    <source>
        <dbReference type="Proteomes" id="UP001652431"/>
    </source>
</evidence>
<evidence type="ECO:0000313" key="7">
    <source>
        <dbReference type="EMBL" id="MCU6686429.1"/>
    </source>
</evidence>
<feature type="signal peptide" evidence="5">
    <location>
        <begin position="1"/>
        <end position="25"/>
    </location>
</feature>
<organism evidence="7 8">
    <name type="scientific">Dorea acetigenes</name>
    <dbReference type="NCBI Taxonomy" id="2981787"/>
    <lineage>
        <taxon>Bacteria</taxon>
        <taxon>Bacillati</taxon>
        <taxon>Bacillota</taxon>
        <taxon>Clostridia</taxon>
        <taxon>Lachnospirales</taxon>
        <taxon>Lachnospiraceae</taxon>
        <taxon>Dorea</taxon>
    </lineage>
</organism>
<protein>
    <submittedName>
        <fullName evidence="7">S-layer homology domain-containing protein</fullName>
    </submittedName>
</protein>
<proteinExistence type="predicted"/>
<dbReference type="Gene3D" id="1.20.1270.90">
    <property type="entry name" value="AF1782-like"/>
    <property type="match status" value="1"/>
</dbReference>
<dbReference type="InterPro" id="IPR001119">
    <property type="entry name" value="SLH_dom"/>
</dbReference>
<evidence type="ECO:0000256" key="3">
    <source>
        <dbReference type="ARBA" id="ARBA00023239"/>
    </source>
</evidence>
<dbReference type="InterPro" id="IPR008397">
    <property type="entry name" value="Alginate_lyase_dom"/>
</dbReference>
<dbReference type="InterPro" id="IPR008929">
    <property type="entry name" value="Chondroitin_lyas"/>
</dbReference>
<feature type="domain" description="SLH" evidence="6">
    <location>
        <begin position="672"/>
        <end position="731"/>
    </location>
</feature>